<organism evidence="1 2">
    <name type="scientific">Mycena maculata</name>
    <dbReference type="NCBI Taxonomy" id="230809"/>
    <lineage>
        <taxon>Eukaryota</taxon>
        <taxon>Fungi</taxon>
        <taxon>Dikarya</taxon>
        <taxon>Basidiomycota</taxon>
        <taxon>Agaricomycotina</taxon>
        <taxon>Agaricomycetes</taxon>
        <taxon>Agaricomycetidae</taxon>
        <taxon>Agaricales</taxon>
        <taxon>Marasmiineae</taxon>
        <taxon>Mycenaceae</taxon>
        <taxon>Mycena</taxon>
    </lineage>
</organism>
<evidence type="ECO:0000313" key="2">
    <source>
        <dbReference type="Proteomes" id="UP001215280"/>
    </source>
</evidence>
<dbReference type="Proteomes" id="UP001215280">
    <property type="component" value="Unassembled WGS sequence"/>
</dbReference>
<keyword evidence="2" id="KW-1185">Reference proteome</keyword>
<reference evidence="1" key="1">
    <citation type="submission" date="2023-03" db="EMBL/GenBank/DDBJ databases">
        <title>Massive genome expansion in bonnet fungi (Mycena s.s.) driven by repeated elements and novel gene families across ecological guilds.</title>
        <authorList>
            <consortium name="Lawrence Berkeley National Laboratory"/>
            <person name="Harder C.B."/>
            <person name="Miyauchi S."/>
            <person name="Viragh M."/>
            <person name="Kuo A."/>
            <person name="Thoen E."/>
            <person name="Andreopoulos B."/>
            <person name="Lu D."/>
            <person name="Skrede I."/>
            <person name="Drula E."/>
            <person name="Henrissat B."/>
            <person name="Morin E."/>
            <person name="Kohler A."/>
            <person name="Barry K."/>
            <person name="LaButti K."/>
            <person name="Morin E."/>
            <person name="Salamov A."/>
            <person name="Lipzen A."/>
            <person name="Mereny Z."/>
            <person name="Hegedus B."/>
            <person name="Baldrian P."/>
            <person name="Stursova M."/>
            <person name="Weitz H."/>
            <person name="Taylor A."/>
            <person name="Grigoriev I.V."/>
            <person name="Nagy L.G."/>
            <person name="Martin F."/>
            <person name="Kauserud H."/>
        </authorList>
    </citation>
    <scope>NUCLEOTIDE SEQUENCE</scope>
    <source>
        <strain evidence="1">CBHHK188m</strain>
    </source>
</reference>
<proteinExistence type="predicted"/>
<dbReference type="AlphaFoldDB" id="A0AAD7I215"/>
<accession>A0AAD7I215</accession>
<gene>
    <name evidence="1" type="ORF">DFH07DRAFT_137959</name>
</gene>
<sequence>MGQGTGAIMSILTGISSGFLRGVYGRRPQKETGRPSIVNKSFFFSGRIWRSLLTKIAVFLGGRQVVNLVRPRPYQVLSGFRLSRGPGPGPETPTQGNTRNRAVWARRNDRGRFVDRGGAHVILTGCRERPRPAWVVQYVRQGNVGPRAAREARRRLRMPSGGKYCLVCTVYMPAWAWTSSVAPPTEITGRCPMCASQLTTSNCFSGLIRLSTRSSRR</sequence>
<comment type="caution">
    <text evidence="1">The sequence shown here is derived from an EMBL/GenBank/DDBJ whole genome shotgun (WGS) entry which is preliminary data.</text>
</comment>
<protein>
    <submittedName>
        <fullName evidence="1">Uncharacterized protein</fullName>
    </submittedName>
</protein>
<dbReference type="EMBL" id="JARJLG010000169">
    <property type="protein sequence ID" value="KAJ7733263.1"/>
    <property type="molecule type" value="Genomic_DNA"/>
</dbReference>
<name>A0AAD7I215_9AGAR</name>
<evidence type="ECO:0000313" key="1">
    <source>
        <dbReference type="EMBL" id="KAJ7733263.1"/>
    </source>
</evidence>